<keyword evidence="2" id="KW-0328">Glycosyltransferase</keyword>
<keyword evidence="6 8" id="KW-0472">Membrane</keyword>
<dbReference type="Pfam" id="PF03552">
    <property type="entry name" value="Cellulose_synt"/>
    <property type="match status" value="2"/>
</dbReference>
<sequence>MRIEATKKMNRIPDHIRKQHKGFREWDLGSSKHDHQTILQILIDGRDSNAVDVEGNPLPTLVYLAREKRPQYHHHFKAGAMNALNFDNLTRNDIYGSSFRVIQKLEVQGLDANGGPCYIGTGCFHRREALCAKKYDRNYKIDWKKLNHTKVEESAGLLEETCKVLASCSFEHNTAWGKEMGLVYGFPAEDIVTGLSIQCGGWKSMYLDPERVGFLGVAPITLLQSLVQHKRWTEANCLATLYYVVVPCHCLLKGISLFPRISSLWALPFAYVAFSHRAYSLGEFVWCGGTFRAFVVIAKIADEDISERYHRELIEFGAESPMFDILATLAVLNLFGSFGAIKNVILDSKIIDQFGLQILLFLVLVTINLPVYQALFFRKDNGKMPTSVTYKSIILALLACTVAMY</sequence>
<keyword evidence="3" id="KW-0808">Transferase</keyword>
<feature type="transmembrane region" description="Helical" evidence="8">
    <location>
        <begin position="322"/>
        <end position="342"/>
    </location>
</feature>
<evidence type="ECO:0000256" key="5">
    <source>
        <dbReference type="ARBA" id="ARBA00022989"/>
    </source>
</evidence>
<protein>
    <submittedName>
        <fullName evidence="9">Cellulose synthase like E1</fullName>
    </submittedName>
</protein>
<evidence type="ECO:0000256" key="6">
    <source>
        <dbReference type="ARBA" id="ARBA00023136"/>
    </source>
</evidence>
<feature type="transmembrane region" description="Helical" evidence="8">
    <location>
        <begin position="388"/>
        <end position="404"/>
    </location>
</feature>
<dbReference type="GO" id="GO:0016760">
    <property type="term" value="F:cellulose synthase (UDP-forming) activity"/>
    <property type="evidence" value="ECO:0007669"/>
    <property type="project" value="InterPro"/>
</dbReference>
<dbReference type="AlphaFoldDB" id="A0A6A3BZV3"/>
<organism evidence="9 10">
    <name type="scientific">Hibiscus syriacus</name>
    <name type="common">Rose of Sharon</name>
    <dbReference type="NCBI Taxonomy" id="106335"/>
    <lineage>
        <taxon>Eukaryota</taxon>
        <taxon>Viridiplantae</taxon>
        <taxon>Streptophyta</taxon>
        <taxon>Embryophyta</taxon>
        <taxon>Tracheophyta</taxon>
        <taxon>Spermatophyta</taxon>
        <taxon>Magnoliopsida</taxon>
        <taxon>eudicotyledons</taxon>
        <taxon>Gunneridae</taxon>
        <taxon>Pentapetalae</taxon>
        <taxon>rosids</taxon>
        <taxon>malvids</taxon>
        <taxon>Malvales</taxon>
        <taxon>Malvaceae</taxon>
        <taxon>Malvoideae</taxon>
        <taxon>Hibiscus</taxon>
    </lineage>
</organism>
<dbReference type="GO" id="GO:0030244">
    <property type="term" value="P:cellulose biosynthetic process"/>
    <property type="evidence" value="ECO:0007669"/>
    <property type="project" value="InterPro"/>
</dbReference>
<dbReference type="GO" id="GO:0016020">
    <property type="term" value="C:membrane"/>
    <property type="evidence" value="ECO:0007669"/>
    <property type="project" value="InterPro"/>
</dbReference>
<evidence type="ECO:0000256" key="7">
    <source>
        <dbReference type="ARBA" id="ARBA00023316"/>
    </source>
</evidence>
<proteinExistence type="predicted"/>
<accession>A0A6A3BZV3</accession>
<evidence type="ECO:0000313" key="10">
    <source>
        <dbReference type="Proteomes" id="UP000436088"/>
    </source>
</evidence>
<dbReference type="PANTHER" id="PTHR13301">
    <property type="entry name" value="X-BOX TRANSCRIPTION FACTOR-RELATED"/>
    <property type="match status" value="1"/>
</dbReference>
<dbReference type="GO" id="GO:0012505">
    <property type="term" value="C:endomembrane system"/>
    <property type="evidence" value="ECO:0007669"/>
    <property type="project" value="UniProtKB-SubCell"/>
</dbReference>
<keyword evidence="10" id="KW-1185">Reference proteome</keyword>
<evidence type="ECO:0000256" key="4">
    <source>
        <dbReference type="ARBA" id="ARBA00022692"/>
    </source>
</evidence>
<evidence type="ECO:0000313" key="9">
    <source>
        <dbReference type="EMBL" id="KAE8722253.1"/>
    </source>
</evidence>
<keyword evidence="5 8" id="KW-1133">Transmembrane helix</keyword>
<gene>
    <name evidence="9" type="ORF">F3Y22_tig00014213pilonHSYRG00009</name>
</gene>
<keyword evidence="7" id="KW-0961">Cell wall biogenesis/degradation</keyword>
<evidence type="ECO:0000256" key="2">
    <source>
        <dbReference type="ARBA" id="ARBA00022676"/>
    </source>
</evidence>
<name>A0A6A3BZV3_HIBSY</name>
<feature type="transmembrane region" description="Helical" evidence="8">
    <location>
        <begin position="354"/>
        <end position="376"/>
    </location>
</feature>
<dbReference type="Proteomes" id="UP000436088">
    <property type="component" value="Unassembled WGS sequence"/>
</dbReference>
<evidence type="ECO:0000256" key="1">
    <source>
        <dbReference type="ARBA" id="ARBA00004308"/>
    </source>
</evidence>
<dbReference type="InterPro" id="IPR005150">
    <property type="entry name" value="Cellulose_synth"/>
</dbReference>
<reference evidence="9" key="1">
    <citation type="submission" date="2019-09" db="EMBL/GenBank/DDBJ databases">
        <title>Draft genome information of white flower Hibiscus syriacus.</title>
        <authorList>
            <person name="Kim Y.-M."/>
        </authorList>
    </citation>
    <scope>NUCLEOTIDE SEQUENCE [LARGE SCALE GENOMIC DNA]</scope>
    <source>
        <strain evidence="9">YM2019G1</strain>
    </source>
</reference>
<evidence type="ECO:0000256" key="8">
    <source>
        <dbReference type="SAM" id="Phobius"/>
    </source>
</evidence>
<keyword evidence="4 8" id="KW-0812">Transmembrane</keyword>
<comment type="subcellular location">
    <subcellularLocation>
        <location evidence="1">Endomembrane system</location>
    </subcellularLocation>
</comment>
<comment type="caution">
    <text evidence="9">The sequence shown here is derived from an EMBL/GenBank/DDBJ whole genome shotgun (WGS) entry which is preliminary data.</text>
</comment>
<dbReference type="GO" id="GO:0071555">
    <property type="term" value="P:cell wall organization"/>
    <property type="evidence" value="ECO:0007669"/>
    <property type="project" value="UniProtKB-KW"/>
</dbReference>
<evidence type="ECO:0000256" key="3">
    <source>
        <dbReference type="ARBA" id="ARBA00022679"/>
    </source>
</evidence>
<dbReference type="EMBL" id="VEPZ02000569">
    <property type="protein sequence ID" value="KAE8722253.1"/>
    <property type="molecule type" value="Genomic_DNA"/>
</dbReference>